<proteinExistence type="inferred from homology"/>
<dbReference type="CDD" id="cd12107">
    <property type="entry name" value="Hemerythrin"/>
    <property type="match status" value="1"/>
</dbReference>
<keyword evidence="4" id="KW-0408">Iron</keyword>
<dbReference type="PROSITE" id="PS00550">
    <property type="entry name" value="HEMERYTHRINS"/>
    <property type="match status" value="1"/>
</dbReference>
<comment type="similarity">
    <text evidence="1">Belongs to the hemerythrin family.</text>
</comment>
<reference evidence="6 7" key="1">
    <citation type="submission" date="2017-01" db="EMBL/GenBank/DDBJ databases">
        <authorList>
            <person name="Mah S.A."/>
            <person name="Swanson W.J."/>
            <person name="Moy G.W."/>
            <person name="Vacquier V.D."/>
        </authorList>
    </citation>
    <scope>NUCLEOTIDE SEQUENCE [LARGE SCALE GENOMIC DNA]</scope>
    <source>
        <strain evidence="6 7">M9</strain>
    </source>
</reference>
<dbReference type="Gene3D" id="1.20.120.50">
    <property type="entry name" value="Hemerythrin-like"/>
    <property type="match status" value="1"/>
</dbReference>
<evidence type="ECO:0000256" key="2">
    <source>
        <dbReference type="ARBA" id="ARBA00022621"/>
    </source>
</evidence>
<dbReference type="Proteomes" id="UP000223759">
    <property type="component" value="Unassembled WGS sequence"/>
</dbReference>
<sequence>MSDKETLERLPAVGVDFMDDDHEEAFALLDRIVGSLEGLVDADPEPPGLRRDLRDFIEHSRQHFRHEELEMQRAGYSPLPIHKQEHDQRLEELVGYVDDLDAGVISLQGLKSRFLDEFVPWYHKHCSTMDKATAKFLEANPVSENKPCDQCWVVTQKKRPV</sequence>
<dbReference type="PANTHER" id="PTHR37164:SF1">
    <property type="entry name" value="BACTERIOHEMERYTHRIN"/>
    <property type="match status" value="1"/>
</dbReference>
<dbReference type="InterPro" id="IPR050669">
    <property type="entry name" value="Hemerythrin"/>
</dbReference>
<keyword evidence="2" id="KW-0813">Transport</keyword>
<keyword evidence="2" id="KW-0561">Oxygen transport</keyword>
<evidence type="ECO:0000256" key="3">
    <source>
        <dbReference type="ARBA" id="ARBA00022723"/>
    </source>
</evidence>
<evidence type="ECO:0000313" key="6">
    <source>
        <dbReference type="EMBL" id="SIT65804.1"/>
    </source>
</evidence>
<dbReference type="InterPro" id="IPR035938">
    <property type="entry name" value="Hemerythrin-like_sf"/>
</dbReference>
<protein>
    <submittedName>
        <fullName evidence="6">Hemerythrin</fullName>
    </submittedName>
</protein>
<gene>
    <name evidence="6" type="ORF">SAMN05216526_0257</name>
</gene>
<evidence type="ECO:0000256" key="4">
    <source>
        <dbReference type="ARBA" id="ARBA00023004"/>
    </source>
</evidence>
<evidence type="ECO:0000256" key="1">
    <source>
        <dbReference type="ARBA" id="ARBA00010587"/>
    </source>
</evidence>
<name>A0A1R3VMV0_9GAMM</name>
<dbReference type="OrthoDB" id="5296936at2"/>
<dbReference type="GO" id="GO:0005344">
    <property type="term" value="F:oxygen carrier activity"/>
    <property type="evidence" value="ECO:0007669"/>
    <property type="project" value="UniProtKB-KW"/>
</dbReference>
<dbReference type="InterPro" id="IPR012827">
    <property type="entry name" value="Hemerythrin_metal-bd"/>
</dbReference>
<dbReference type="InterPro" id="IPR012312">
    <property type="entry name" value="Hemerythrin-like"/>
</dbReference>
<dbReference type="InterPro" id="IPR016131">
    <property type="entry name" value="Haemerythrin_Fe_BS"/>
</dbReference>
<evidence type="ECO:0000259" key="5">
    <source>
        <dbReference type="Pfam" id="PF01814"/>
    </source>
</evidence>
<keyword evidence="7" id="KW-1185">Reference proteome</keyword>
<dbReference type="STRING" id="233100.SAMN05216526_0257"/>
<evidence type="ECO:0000313" key="7">
    <source>
        <dbReference type="Proteomes" id="UP000223759"/>
    </source>
</evidence>
<accession>A0A1R3VMV0</accession>
<dbReference type="EMBL" id="FTPK01000001">
    <property type="protein sequence ID" value="SIT65804.1"/>
    <property type="molecule type" value="Genomic_DNA"/>
</dbReference>
<organism evidence="6 7">
    <name type="scientific">Ectothiorhodosinus mongolicus</name>
    <dbReference type="NCBI Taxonomy" id="233100"/>
    <lineage>
        <taxon>Bacteria</taxon>
        <taxon>Pseudomonadati</taxon>
        <taxon>Pseudomonadota</taxon>
        <taxon>Gammaproteobacteria</taxon>
        <taxon>Chromatiales</taxon>
        <taxon>Ectothiorhodospiraceae</taxon>
        <taxon>Ectothiorhodosinus</taxon>
    </lineage>
</organism>
<dbReference type="PANTHER" id="PTHR37164">
    <property type="entry name" value="BACTERIOHEMERYTHRIN"/>
    <property type="match status" value="1"/>
</dbReference>
<dbReference type="SUPFAM" id="SSF47188">
    <property type="entry name" value="Hemerythrin-like"/>
    <property type="match status" value="1"/>
</dbReference>
<dbReference type="GO" id="GO:0046872">
    <property type="term" value="F:metal ion binding"/>
    <property type="evidence" value="ECO:0007669"/>
    <property type="project" value="UniProtKB-KW"/>
</dbReference>
<dbReference type="RefSeq" id="WP_143339898.1">
    <property type="nucleotide sequence ID" value="NZ_CP023018.1"/>
</dbReference>
<keyword evidence="3" id="KW-0479">Metal-binding</keyword>
<feature type="domain" description="Hemerythrin-like" evidence="5">
    <location>
        <begin position="14"/>
        <end position="131"/>
    </location>
</feature>
<dbReference type="AlphaFoldDB" id="A0A1R3VMV0"/>
<dbReference type="Pfam" id="PF01814">
    <property type="entry name" value="Hemerythrin"/>
    <property type="match status" value="1"/>
</dbReference>